<evidence type="ECO:0000256" key="1">
    <source>
        <dbReference type="ARBA" id="ARBA00006914"/>
    </source>
</evidence>
<feature type="domain" description="AAA+ ATPase" evidence="4">
    <location>
        <begin position="157"/>
        <end position="293"/>
    </location>
</feature>
<dbReference type="GO" id="GO:0016887">
    <property type="term" value="F:ATP hydrolysis activity"/>
    <property type="evidence" value="ECO:0007669"/>
    <property type="project" value="InterPro"/>
</dbReference>
<dbReference type="PANTHER" id="PTHR23074">
    <property type="entry name" value="AAA DOMAIN-CONTAINING"/>
    <property type="match status" value="1"/>
</dbReference>
<keyword evidence="3" id="KW-0067">ATP-binding</keyword>
<comment type="caution">
    <text evidence="5">The sequence shown here is derived from an EMBL/GenBank/DDBJ whole genome shotgun (WGS) entry which is preliminary data.</text>
</comment>
<dbReference type="PANTHER" id="PTHR23074:SF72">
    <property type="entry name" value="VACUOLAR PROTEIN SORTING-ASSOCIATED PROTEIN 4B"/>
    <property type="match status" value="1"/>
</dbReference>
<evidence type="ECO:0000259" key="4">
    <source>
        <dbReference type="SMART" id="SM00382"/>
    </source>
</evidence>
<dbReference type="InterPro" id="IPR003593">
    <property type="entry name" value="AAA+_ATPase"/>
</dbReference>
<dbReference type="GO" id="GO:0016197">
    <property type="term" value="P:endosomal transport"/>
    <property type="evidence" value="ECO:0007669"/>
    <property type="project" value="TreeGrafter"/>
</dbReference>
<dbReference type="GO" id="GO:0005524">
    <property type="term" value="F:ATP binding"/>
    <property type="evidence" value="ECO:0007669"/>
    <property type="project" value="UniProtKB-KW"/>
</dbReference>
<organism evidence="5 6">
    <name type="scientific">Rhynocoris fuscipes</name>
    <dbReference type="NCBI Taxonomy" id="488301"/>
    <lineage>
        <taxon>Eukaryota</taxon>
        <taxon>Metazoa</taxon>
        <taxon>Ecdysozoa</taxon>
        <taxon>Arthropoda</taxon>
        <taxon>Hexapoda</taxon>
        <taxon>Insecta</taxon>
        <taxon>Pterygota</taxon>
        <taxon>Neoptera</taxon>
        <taxon>Paraneoptera</taxon>
        <taxon>Hemiptera</taxon>
        <taxon>Heteroptera</taxon>
        <taxon>Panheteroptera</taxon>
        <taxon>Cimicomorpha</taxon>
        <taxon>Reduviidae</taxon>
        <taxon>Harpactorinae</taxon>
        <taxon>Harpactorini</taxon>
        <taxon>Rhynocoris</taxon>
    </lineage>
</organism>
<dbReference type="Pfam" id="PF00004">
    <property type="entry name" value="AAA"/>
    <property type="match status" value="1"/>
</dbReference>
<gene>
    <name evidence="5" type="ORF">O3M35_010144</name>
</gene>
<dbReference type="Proteomes" id="UP001461498">
    <property type="component" value="Unassembled WGS sequence"/>
</dbReference>
<dbReference type="InterPro" id="IPR015415">
    <property type="entry name" value="Spast_Vps4_C"/>
</dbReference>
<evidence type="ECO:0000313" key="6">
    <source>
        <dbReference type="Proteomes" id="UP001461498"/>
    </source>
</evidence>
<dbReference type="InterPro" id="IPR041569">
    <property type="entry name" value="AAA_lid_3"/>
</dbReference>
<dbReference type="AlphaFoldDB" id="A0AAW1D108"/>
<dbReference type="Pfam" id="PF09336">
    <property type="entry name" value="Vps4_C"/>
    <property type="match status" value="1"/>
</dbReference>
<proteinExistence type="inferred from homology"/>
<dbReference type="InterPro" id="IPR003959">
    <property type="entry name" value="ATPase_AAA_core"/>
</dbReference>
<name>A0AAW1D108_9HEMI</name>
<dbReference type="Gene3D" id="1.10.8.60">
    <property type="match status" value="1"/>
</dbReference>
<dbReference type="SMART" id="SM00382">
    <property type="entry name" value="AAA"/>
    <property type="match status" value="1"/>
</dbReference>
<keyword evidence="6" id="KW-1185">Reference proteome</keyword>
<dbReference type="SUPFAM" id="SSF52540">
    <property type="entry name" value="P-loop containing nucleoside triphosphate hydrolases"/>
    <property type="match status" value="1"/>
</dbReference>
<evidence type="ECO:0000313" key="5">
    <source>
        <dbReference type="EMBL" id="KAK9503624.1"/>
    </source>
</evidence>
<evidence type="ECO:0000256" key="2">
    <source>
        <dbReference type="ARBA" id="ARBA00022741"/>
    </source>
</evidence>
<dbReference type="Pfam" id="PF17862">
    <property type="entry name" value="AAA_lid_3"/>
    <property type="match status" value="1"/>
</dbReference>
<dbReference type="InterPro" id="IPR027417">
    <property type="entry name" value="P-loop_NTPase"/>
</dbReference>
<keyword evidence="2" id="KW-0547">Nucleotide-binding</keyword>
<reference evidence="5 6" key="1">
    <citation type="submission" date="2022-12" db="EMBL/GenBank/DDBJ databases">
        <title>Chromosome-level genome assembly of true bugs.</title>
        <authorList>
            <person name="Ma L."/>
            <person name="Li H."/>
        </authorList>
    </citation>
    <scope>NUCLEOTIDE SEQUENCE [LARGE SCALE GENOMIC DNA]</scope>
    <source>
        <strain evidence="5">Lab_2022b</strain>
    </source>
</reference>
<accession>A0AAW1D108</accession>
<protein>
    <recommendedName>
        <fullName evidence="4">AAA+ ATPase domain-containing protein</fullName>
    </recommendedName>
</protein>
<dbReference type="EMBL" id="JAPXFL010000007">
    <property type="protein sequence ID" value="KAK9503624.1"/>
    <property type="molecule type" value="Genomic_DNA"/>
</dbReference>
<comment type="similarity">
    <text evidence="1">Belongs to the AAA ATPase family.</text>
</comment>
<dbReference type="Gene3D" id="3.40.50.300">
    <property type="entry name" value="P-loop containing nucleotide triphosphate hydrolases"/>
    <property type="match status" value="1"/>
</dbReference>
<sequence length="421" mass="48188">MDKTKFNNNDEILRKYGEIASCFENLSKMFEESYELNLSNIIKYYKSCLMKLRDLTIIEKSEEIQSILMNILRDAKSQQQKIEGALLSNSRDGKEKFAPEVKRRKVDQSNRIKLTMRKPIGNGLDDIVGLENVKTILNKSVLLPLQFPSLFTGGRRPWNQILLYGPPGTGKSKIAHALACEAKVQFYSISSADILSSWVGESEKMIKDLFEYTRNKEERCIVFIDEIDSLCRQRSNKEGDHSRSVKNQLLIELDQNISYNCNSFVLCATNCPWDIDSAFMRRFQCRIYVPLPDKNSRLQIIKNQCKEINTELTEEDWKEIVNRTEGYSGADLMNVTTYAIQEPLGELENSGYWIITDDNKWMPCTSETDGGIKVPLGLVPADKIAVRNVTMKDFAKAILITPKTVTTSEIEKYKQFSSDRG</sequence>
<evidence type="ECO:0000256" key="3">
    <source>
        <dbReference type="ARBA" id="ARBA00022840"/>
    </source>
</evidence>
<dbReference type="InterPro" id="IPR050304">
    <property type="entry name" value="MT-severing_AAA_ATPase"/>
</dbReference>
<dbReference type="GO" id="GO:0007033">
    <property type="term" value="P:vacuole organization"/>
    <property type="evidence" value="ECO:0007669"/>
    <property type="project" value="TreeGrafter"/>
</dbReference>